<organism evidence="2 3">
    <name type="scientific">Flavobacterium celericrescens</name>
    <dbReference type="NCBI Taxonomy" id="2709780"/>
    <lineage>
        <taxon>Bacteria</taxon>
        <taxon>Pseudomonadati</taxon>
        <taxon>Bacteroidota</taxon>
        <taxon>Flavobacteriia</taxon>
        <taxon>Flavobacteriales</taxon>
        <taxon>Flavobacteriaceae</taxon>
        <taxon>Flavobacterium</taxon>
    </lineage>
</organism>
<reference evidence="2 3" key="1">
    <citation type="submission" date="2020-02" db="EMBL/GenBank/DDBJ databases">
        <authorList>
            <person name="Chen W.-M."/>
        </authorList>
    </citation>
    <scope>NUCLEOTIDE SEQUENCE [LARGE SCALE GENOMIC DNA]</scope>
    <source>
        <strain evidence="2 3">TWA-26</strain>
    </source>
</reference>
<keyword evidence="1" id="KW-1133">Transmembrane helix</keyword>
<dbReference type="Proteomes" id="UP000761423">
    <property type="component" value="Unassembled WGS sequence"/>
</dbReference>
<accession>A0ABX0I9H6</accession>
<feature type="transmembrane region" description="Helical" evidence="1">
    <location>
        <begin position="186"/>
        <end position="207"/>
    </location>
</feature>
<feature type="transmembrane region" description="Helical" evidence="1">
    <location>
        <begin position="127"/>
        <end position="144"/>
    </location>
</feature>
<evidence type="ECO:0000313" key="2">
    <source>
        <dbReference type="EMBL" id="NHM03833.1"/>
    </source>
</evidence>
<evidence type="ECO:0008006" key="4">
    <source>
        <dbReference type="Google" id="ProtNLM"/>
    </source>
</evidence>
<feature type="transmembrane region" description="Helical" evidence="1">
    <location>
        <begin position="213"/>
        <end position="233"/>
    </location>
</feature>
<feature type="transmembrane region" description="Helical" evidence="1">
    <location>
        <begin position="156"/>
        <end position="174"/>
    </location>
</feature>
<feature type="transmembrane region" description="Helical" evidence="1">
    <location>
        <begin position="20"/>
        <end position="37"/>
    </location>
</feature>
<gene>
    <name evidence="2" type="ORF">G4L40_03845</name>
</gene>
<name>A0ABX0I9H6_9FLAO</name>
<proteinExistence type="predicted"/>
<protein>
    <recommendedName>
        <fullName evidence="4">YhhN-like protein</fullName>
    </recommendedName>
</protein>
<dbReference type="RefSeq" id="WP_166235840.1">
    <property type="nucleotide sequence ID" value="NZ_JAAJBV010000002.1"/>
</dbReference>
<evidence type="ECO:0000313" key="3">
    <source>
        <dbReference type="Proteomes" id="UP000761423"/>
    </source>
</evidence>
<keyword evidence="1" id="KW-0472">Membrane</keyword>
<keyword evidence="1" id="KW-0812">Transmembrane</keyword>
<comment type="caution">
    <text evidence="2">The sequence shown here is derived from an EMBL/GenBank/DDBJ whole genome shotgun (WGS) entry which is preliminary data.</text>
</comment>
<dbReference type="EMBL" id="JAAJBV010000002">
    <property type="protein sequence ID" value="NHM03833.1"/>
    <property type="molecule type" value="Genomic_DNA"/>
</dbReference>
<evidence type="ECO:0000256" key="1">
    <source>
        <dbReference type="SAM" id="Phobius"/>
    </source>
</evidence>
<sequence>MEKEVYLSESSSKKLANAAIGLYFVVNIIYIIIYKIFNDVDLALYFKPLIVPSIAFAHFFLTKKKNYFFNMLLYLVIYFADNLILLEDRSLYVFSTYLYFIAISILFYYVVSDSRLFKRIPIIERNYPYFLLVISSSVVVYKIVNFIYDIPFKETVVVLLYVVMFLTVLIVSIYNAIKAKSKASRFLLFMLLCLFLSDTFEVLNNYYLHNNTLIFLSCLVDVPIYYFLLRYLLHREQSITL</sequence>
<keyword evidence="3" id="KW-1185">Reference proteome</keyword>
<feature type="transmembrane region" description="Helical" evidence="1">
    <location>
        <begin position="68"/>
        <end position="85"/>
    </location>
</feature>
<feature type="transmembrane region" description="Helical" evidence="1">
    <location>
        <begin position="91"/>
        <end position="111"/>
    </location>
</feature>